<evidence type="ECO:0000256" key="1">
    <source>
        <dbReference type="SAM" id="MobiDB-lite"/>
    </source>
</evidence>
<protein>
    <submittedName>
        <fullName evidence="3">Uncharacterized protein</fullName>
    </submittedName>
</protein>
<sequence length="122" mass="11947">MTTTLAVTICALMAAPAAVLAQAAPAPATPQAPIAPSNTDRPATKCAPTQVAPGESGVQPSNPKNQAGKPLGDTLAKSDGVLCPPPGIDPEMHAPTPNPPGGSMPVIPPPGSPGGDPNVRPK</sequence>
<feature type="signal peptide" evidence="2">
    <location>
        <begin position="1"/>
        <end position="23"/>
    </location>
</feature>
<organism evidence="3 4">
    <name type="scientific">Afipia carboxydohydrogena</name>
    <name type="common">Pseudomonas carboxydohydrogena</name>
    <dbReference type="NCBI Taxonomy" id="290"/>
    <lineage>
        <taxon>Bacteria</taxon>
        <taxon>Pseudomonadati</taxon>
        <taxon>Pseudomonadota</taxon>
        <taxon>Alphaproteobacteria</taxon>
        <taxon>Hyphomicrobiales</taxon>
        <taxon>Nitrobacteraceae</taxon>
        <taxon>Afipia</taxon>
    </lineage>
</organism>
<keyword evidence="4" id="KW-1185">Reference proteome</keyword>
<feature type="region of interest" description="Disordered" evidence="1">
    <location>
        <begin position="22"/>
        <end position="122"/>
    </location>
</feature>
<feature type="compositionally biased region" description="Low complexity" evidence="1">
    <location>
        <begin position="22"/>
        <end position="36"/>
    </location>
</feature>
<keyword evidence="2" id="KW-0732">Signal</keyword>
<feature type="compositionally biased region" description="Pro residues" evidence="1">
    <location>
        <begin position="96"/>
        <end position="112"/>
    </location>
</feature>
<gene>
    <name evidence="3" type="ORF">AFIC_000931</name>
</gene>
<accession>A0ABY8BR65</accession>
<evidence type="ECO:0000313" key="3">
    <source>
        <dbReference type="EMBL" id="WEF52443.1"/>
    </source>
</evidence>
<feature type="chain" id="PRO_5046762402" evidence="2">
    <location>
        <begin position="24"/>
        <end position="122"/>
    </location>
</feature>
<dbReference type="Proteomes" id="UP001213907">
    <property type="component" value="Chromosome"/>
</dbReference>
<dbReference type="EMBL" id="CP113162">
    <property type="protein sequence ID" value="WEF52443.1"/>
    <property type="molecule type" value="Genomic_DNA"/>
</dbReference>
<reference evidence="3 4" key="1">
    <citation type="submission" date="2022-11" db="EMBL/GenBank/DDBJ databases">
        <authorList>
            <person name="Siebert D."/>
            <person name="Busche T."/>
            <person name="Saydam E."/>
            <person name="Kalinowski J."/>
            <person name="Ruckert C."/>
            <person name="Blombach B."/>
        </authorList>
    </citation>
    <scope>NUCLEOTIDE SEQUENCE [LARGE SCALE GENOMIC DNA]</scope>
    <source>
        <strain evidence="3 4">DSM 1083</strain>
    </source>
</reference>
<name>A0ABY8BR65_AFICR</name>
<proteinExistence type="predicted"/>
<evidence type="ECO:0000256" key="2">
    <source>
        <dbReference type="SAM" id="SignalP"/>
    </source>
</evidence>
<dbReference type="RefSeq" id="WP_420833365.1">
    <property type="nucleotide sequence ID" value="NZ_BAABDX010000001.1"/>
</dbReference>
<evidence type="ECO:0000313" key="4">
    <source>
        <dbReference type="Proteomes" id="UP001213907"/>
    </source>
</evidence>